<dbReference type="SUPFAM" id="SSF47027">
    <property type="entry name" value="Acyl-CoA binding protein"/>
    <property type="match status" value="1"/>
</dbReference>
<dbReference type="Pfam" id="PF00887">
    <property type="entry name" value="ACBP"/>
    <property type="match status" value="1"/>
</dbReference>
<evidence type="ECO:0000313" key="6">
    <source>
        <dbReference type="Proteomes" id="UP000383932"/>
    </source>
</evidence>
<keyword evidence="1" id="KW-0539">Nucleus</keyword>
<dbReference type="PANTHER" id="PTHR37534">
    <property type="entry name" value="TRANSCRIPTIONAL ACTIVATOR PROTEIN UGA3"/>
    <property type="match status" value="1"/>
</dbReference>
<feature type="domain" description="Zn(2)-C6 fungal-type" evidence="3">
    <location>
        <begin position="333"/>
        <end position="365"/>
    </location>
</feature>
<dbReference type="Proteomes" id="UP000383932">
    <property type="component" value="Unassembled WGS sequence"/>
</dbReference>
<dbReference type="InterPro" id="IPR000582">
    <property type="entry name" value="Acyl-CoA-binding_protein"/>
</dbReference>
<comment type="caution">
    <text evidence="5">The sequence shown here is derived from an EMBL/GenBank/DDBJ whole genome shotgun (WGS) entry which is preliminary data.</text>
</comment>
<dbReference type="CDD" id="cd00067">
    <property type="entry name" value="GAL4"/>
    <property type="match status" value="1"/>
</dbReference>
<protein>
    <submittedName>
        <fullName evidence="5">Lysine biosynthesis regulatory protein LYS14</fullName>
    </submittedName>
</protein>
<dbReference type="Gene3D" id="4.10.240.10">
    <property type="entry name" value="Zn(2)-C6 fungal-type DNA-binding domain"/>
    <property type="match status" value="1"/>
</dbReference>
<dbReference type="OrthoDB" id="5419315at2759"/>
<sequence>MSKAWSEAQFEKAVEIVQASKVPNNPKSSLTPLGSTESTQGWTTQAHAGPAIGATVGDVNIARPGMLDFVGKAKWDAWKRAEGTAPEVARNEYVTLLVGILDSAEDEDMKKWRAEIEIAFDRRHAGNGEYLLLQANSSTRLRKASSQLHRKNSEQSDDRVSGLRQFGEFEAEGLWQLIDGNPHIGRMNYMPETAFLPCLGTEAQVWPQPPPCRLGQWALPDGCAYQSRRFLLNCTARAIAVNNSGDEALSRGEFQLLPCPTNRVLDARDTGCLIRRMPSSYILNTSRFTTQQTALNFHLPGPPPHFYMPAGRRTRSGRAAPVAPMKRIRTKGGCLTCRIRRKKCDESREFANGGCETCSRLHIECLGYSTKRPDWLKGSRVDDYKRRIKHFLADHNAKSSARGQDDAFLHLHHLRESSSPPRQHSESAHSDSDSDSVYVEVKQQVSSPLFVQVPLPPQSMLFSLHRRQELNFASALDSSAWDWSMGVSPAESCYGWPGPPQFDCDTYGEDAGGSPICEYSSYGMMPVAVSMDPLPTLSDNTPSGYEYDLLSTDFNPPMPDLLDSPIQVMMSPYVFPTADPGAAAQSSAVWSSFLETLRLSQLETALGYDPEGAAAVSKALDLESSLTPTELSPEKQAELTDHRQRAMYCLLKSGYNKEEARAVTSLWMMAGSLRQGHFECWGNCLDIILGWAHKRLSAISSRPGPFAISTLEDTERVVLGRGLWSDLIASITTRQIPLHIDLYRTVLPAADYDILDCPNNVALAFAEIVTLAANSSHIPQARGKLNALRKDLEHSSAKPTAQIHTAGVRLYLEIVASRGMADSAPVQKAVEALCKLILETDSLRRDFAFWIFLAGCHATDQGQWHGCRLMMNELIDAEEEKDIALKVASDIMDQTHDARKRRDVTAHTLWIDQMLKRGVLLA</sequence>
<reference evidence="5 6" key="1">
    <citation type="journal article" date="2019" name="Fungal Biol. Biotechnol.">
        <title>Draft genome sequence of fastidious pathogen Ceratobasidium theobromae, which causes vascular-streak dieback in Theobroma cacao.</title>
        <authorList>
            <person name="Ali S.S."/>
            <person name="Asman A."/>
            <person name="Shao J."/>
            <person name="Firmansyah A.P."/>
            <person name="Susilo A.W."/>
            <person name="Rosmana A."/>
            <person name="McMahon P."/>
            <person name="Junaid M."/>
            <person name="Guest D."/>
            <person name="Kheng T.Y."/>
            <person name="Meinhardt L.W."/>
            <person name="Bailey B.A."/>
        </authorList>
    </citation>
    <scope>NUCLEOTIDE SEQUENCE [LARGE SCALE GENOMIC DNA]</scope>
    <source>
        <strain evidence="5 6">CT2</strain>
    </source>
</reference>
<dbReference type="AlphaFoldDB" id="A0A5N5QWM3"/>
<feature type="compositionally biased region" description="Basic and acidic residues" evidence="2">
    <location>
        <begin position="423"/>
        <end position="432"/>
    </location>
</feature>
<evidence type="ECO:0000259" key="4">
    <source>
        <dbReference type="PROSITE" id="PS51228"/>
    </source>
</evidence>
<dbReference type="Gene3D" id="1.20.80.10">
    <property type="match status" value="1"/>
</dbReference>
<dbReference type="SUPFAM" id="SSF57701">
    <property type="entry name" value="Zn2/Cys6 DNA-binding domain"/>
    <property type="match status" value="1"/>
</dbReference>
<dbReference type="InterPro" id="IPR014352">
    <property type="entry name" value="FERM/acyl-CoA-bd_prot_sf"/>
</dbReference>
<dbReference type="GO" id="GO:0000062">
    <property type="term" value="F:fatty-acyl-CoA binding"/>
    <property type="evidence" value="ECO:0007669"/>
    <property type="project" value="InterPro"/>
</dbReference>
<name>A0A5N5QWM3_9AGAM</name>
<dbReference type="GO" id="GO:0008270">
    <property type="term" value="F:zinc ion binding"/>
    <property type="evidence" value="ECO:0007669"/>
    <property type="project" value="InterPro"/>
</dbReference>
<dbReference type="InterPro" id="IPR035984">
    <property type="entry name" value="Acyl-CoA-binding_sf"/>
</dbReference>
<evidence type="ECO:0000259" key="3">
    <source>
        <dbReference type="PROSITE" id="PS50048"/>
    </source>
</evidence>
<gene>
    <name evidence="5" type="ORF">CTheo_407</name>
</gene>
<evidence type="ECO:0000256" key="2">
    <source>
        <dbReference type="SAM" id="MobiDB-lite"/>
    </source>
</evidence>
<feature type="region of interest" description="Disordered" evidence="2">
    <location>
        <begin position="416"/>
        <end position="437"/>
    </location>
</feature>
<dbReference type="GO" id="GO:0000981">
    <property type="term" value="F:DNA-binding transcription factor activity, RNA polymerase II-specific"/>
    <property type="evidence" value="ECO:0007669"/>
    <property type="project" value="InterPro"/>
</dbReference>
<evidence type="ECO:0000256" key="1">
    <source>
        <dbReference type="ARBA" id="ARBA00023242"/>
    </source>
</evidence>
<dbReference type="Pfam" id="PF00172">
    <property type="entry name" value="Zn_clus"/>
    <property type="match status" value="1"/>
</dbReference>
<keyword evidence="6" id="KW-1185">Reference proteome</keyword>
<dbReference type="InterPro" id="IPR036864">
    <property type="entry name" value="Zn2-C6_fun-type_DNA-bd_sf"/>
</dbReference>
<dbReference type="PROSITE" id="PS51228">
    <property type="entry name" value="ACB_2"/>
    <property type="match status" value="1"/>
</dbReference>
<proteinExistence type="predicted"/>
<dbReference type="PROSITE" id="PS50048">
    <property type="entry name" value="ZN2_CY6_FUNGAL_2"/>
    <property type="match status" value="1"/>
</dbReference>
<dbReference type="PROSITE" id="PS00463">
    <property type="entry name" value="ZN2_CY6_FUNGAL_1"/>
    <property type="match status" value="1"/>
</dbReference>
<accession>A0A5N5QWM3</accession>
<dbReference type="EMBL" id="SSOP01000003">
    <property type="protein sequence ID" value="KAB5596135.1"/>
    <property type="molecule type" value="Genomic_DNA"/>
</dbReference>
<dbReference type="InterPro" id="IPR001138">
    <property type="entry name" value="Zn2Cys6_DnaBD"/>
</dbReference>
<organism evidence="5 6">
    <name type="scientific">Ceratobasidium theobromae</name>
    <dbReference type="NCBI Taxonomy" id="1582974"/>
    <lineage>
        <taxon>Eukaryota</taxon>
        <taxon>Fungi</taxon>
        <taxon>Dikarya</taxon>
        <taxon>Basidiomycota</taxon>
        <taxon>Agaricomycotina</taxon>
        <taxon>Agaricomycetes</taxon>
        <taxon>Cantharellales</taxon>
        <taxon>Ceratobasidiaceae</taxon>
        <taxon>Ceratobasidium</taxon>
    </lineage>
</organism>
<feature type="domain" description="ACB" evidence="4">
    <location>
        <begin position="6"/>
        <end position="106"/>
    </location>
</feature>
<dbReference type="PANTHER" id="PTHR37534:SF46">
    <property type="entry name" value="ZN(II)2CYS6 TRANSCRIPTION FACTOR (EUROFUNG)"/>
    <property type="match status" value="1"/>
</dbReference>
<evidence type="ECO:0000313" key="5">
    <source>
        <dbReference type="EMBL" id="KAB5596135.1"/>
    </source>
</evidence>